<dbReference type="Gene3D" id="3.80.10.10">
    <property type="entry name" value="Ribonuclease Inhibitor"/>
    <property type="match status" value="1"/>
</dbReference>
<gene>
    <name evidence="12" type="ORF">KIPB_010178</name>
</gene>
<dbReference type="Proteomes" id="UP000265618">
    <property type="component" value="Unassembled WGS sequence"/>
</dbReference>
<dbReference type="SMART" id="SM00369">
    <property type="entry name" value="LRR_TYP"/>
    <property type="match status" value="3"/>
</dbReference>
<evidence type="ECO:0000256" key="6">
    <source>
        <dbReference type="ARBA" id="ARBA00023054"/>
    </source>
</evidence>
<organism evidence="12 13">
    <name type="scientific">Kipferlia bialata</name>
    <dbReference type="NCBI Taxonomy" id="797122"/>
    <lineage>
        <taxon>Eukaryota</taxon>
        <taxon>Metamonada</taxon>
        <taxon>Carpediemonas-like organisms</taxon>
        <taxon>Kipferlia</taxon>
    </lineage>
</organism>
<keyword evidence="7" id="KW-0969">Cilium</keyword>
<evidence type="ECO:0000256" key="7">
    <source>
        <dbReference type="ARBA" id="ARBA00023069"/>
    </source>
</evidence>
<accession>A0A9K3D3C2</accession>
<keyword evidence="9" id="KW-0966">Cell projection</keyword>
<evidence type="ECO:0000256" key="5">
    <source>
        <dbReference type="ARBA" id="ARBA00022846"/>
    </source>
</evidence>
<keyword evidence="2" id="KW-0963">Cytoplasm</keyword>
<name>A0A9K3D3C2_9EUKA</name>
<dbReference type="SUPFAM" id="SSF52075">
    <property type="entry name" value="Outer arm dynein light chain 1"/>
    <property type="match status" value="1"/>
</dbReference>
<dbReference type="PANTHER" id="PTHR45973">
    <property type="entry name" value="PROTEIN PHOSPHATASE 1 REGULATORY SUBUNIT SDS22-RELATED"/>
    <property type="match status" value="1"/>
</dbReference>
<protein>
    <recommendedName>
        <fullName evidence="11">Dynein regulatory complex subunit 3</fullName>
    </recommendedName>
</protein>
<dbReference type="Pfam" id="PF14580">
    <property type="entry name" value="LRR_9"/>
    <property type="match status" value="1"/>
</dbReference>
<dbReference type="GO" id="GO:0005929">
    <property type="term" value="C:cilium"/>
    <property type="evidence" value="ECO:0007669"/>
    <property type="project" value="TreeGrafter"/>
</dbReference>
<dbReference type="EMBL" id="BDIP01003698">
    <property type="protein sequence ID" value="GIQ88021.1"/>
    <property type="molecule type" value="Genomic_DNA"/>
</dbReference>
<dbReference type="InterPro" id="IPR003591">
    <property type="entry name" value="Leu-rich_rpt_typical-subtyp"/>
</dbReference>
<comment type="caution">
    <text evidence="12">The sequence shown here is derived from an EMBL/GenBank/DDBJ whole genome shotgun (WGS) entry which is preliminary data.</text>
</comment>
<reference evidence="12 13" key="1">
    <citation type="journal article" date="2018" name="PLoS ONE">
        <title>The draft genome of Kipferlia bialata reveals reductive genome evolution in fornicate parasites.</title>
        <authorList>
            <person name="Tanifuji G."/>
            <person name="Takabayashi S."/>
            <person name="Kume K."/>
            <person name="Takagi M."/>
            <person name="Nakayama T."/>
            <person name="Kamikawa R."/>
            <person name="Inagaki Y."/>
            <person name="Hashimoto T."/>
        </authorList>
    </citation>
    <scope>NUCLEOTIDE SEQUENCE [LARGE SCALE GENOMIC DNA]</scope>
    <source>
        <strain evidence="12">NY0173</strain>
    </source>
</reference>
<evidence type="ECO:0000313" key="12">
    <source>
        <dbReference type="EMBL" id="GIQ88021.1"/>
    </source>
</evidence>
<dbReference type="OrthoDB" id="1517790at2759"/>
<dbReference type="PROSITE" id="PS51450">
    <property type="entry name" value="LRR"/>
    <property type="match status" value="4"/>
</dbReference>
<evidence type="ECO:0000256" key="4">
    <source>
        <dbReference type="ARBA" id="ARBA00022737"/>
    </source>
</evidence>
<dbReference type="InterPro" id="IPR050576">
    <property type="entry name" value="Cilia_flagella_integrity"/>
</dbReference>
<sequence>MSGLDETGVEESAVICNALIQQALEGSERTDVQPVDYPEIRTLILSYKSIVKISNLVDLSALTKLCLDNNRLKKIEGLEQLTQLEWLDLSFNDIQSIDGLDHLVHLRDLSLAHNQIATLTGLDAQTASLEVLSIAHNQLDSLEGLMYLRAFPHLRVLTCSGNPFVSDDFRIYVVAHLPSLSYLDYRRIMPDELKSATDQYTTELLLLKEKEDADRSQRQLAAALEQEKEVLACCDALGIDCLVGKDLLADPETQRTLLIPAVKAEIEGAYQVAMAGLCSEVVSYLERRRCIRGAEIASFEVAYEETVASYVEQAALPLVSGFQLQLEALKQMSGEDYKKRHAQLLDETTQLRSDLIFGEVQLSSAVAVMLRDFGTALASVTQRTVEGMQYLLGNVRARENELYVVVQPLIFAAAEAYAATGSLDGLASPELGALLGDKSLLQQVTIGSHEGRLTAVDAAEDDILQSQKTYLEATLAKVEAAERSRSREYVKDMEKLVEELRQILDSMVI</sequence>
<dbReference type="PANTHER" id="PTHR45973:SF12">
    <property type="entry name" value="DYNEIN REGULATORY COMPLEX SUBUNIT 3"/>
    <property type="match status" value="1"/>
</dbReference>
<evidence type="ECO:0000256" key="10">
    <source>
        <dbReference type="ARBA" id="ARBA00038378"/>
    </source>
</evidence>
<keyword evidence="3" id="KW-0433">Leucine-rich repeat</keyword>
<evidence type="ECO:0000256" key="1">
    <source>
        <dbReference type="ARBA" id="ARBA00004611"/>
    </source>
</evidence>
<comment type="similarity">
    <text evidence="10">Belongs to the DRC3 family.</text>
</comment>
<comment type="subcellular location">
    <subcellularLocation>
        <location evidence="1">Cytoplasm</location>
        <location evidence="1">Cytoskeleton</location>
        <location evidence="1">Flagellum axoneme</location>
    </subcellularLocation>
</comment>
<evidence type="ECO:0000313" key="13">
    <source>
        <dbReference type="Proteomes" id="UP000265618"/>
    </source>
</evidence>
<keyword evidence="8" id="KW-0206">Cytoskeleton</keyword>
<evidence type="ECO:0000256" key="8">
    <source>
        <dbReference type="ARBA" id="ARBA00023212"/>
    </source>
</evidence>
<evidence type="ECO:0000256" key="11">
    <source>
        <dbReference type="ARBA" id="ARBA00040950"/>
    </source>
</evidence>
<dbReference type="InterPro" id="IPR032675">
    <property type="entry name" value="LRR_dom_sf"/>
</dbReference>
<proteinExistence type="inferred from homology"/>
<dbReference type="InterPro" id="IPR001611">
    <property type="entry name" value="Leu-rich_rpt"/>
</dbReference>
<evidence type="ECO:0000256" key="2">
    <source>
        <dbReference type="ARBA" id="ARBA00022490"/>
    </source>
</evidence>
<evidence type="ECO:0000256" key="3">
    <source>
        <dbReference type="ARBA" id="ARBA00022614"/>
    </source>
</evidence>
<keyword evidence="13" id="KW-1185">Reference proteome</keyword>
<dbReference type="AlphaFoldDB" id="A0A9K3D3C2"/>
<keyword evidence="5" id="KW-0282">Flagellum</keyword>
<keyword evidence="6" id="KW-0175">Coiled coil</keyword>
<keyword evidence="4" id="KW-0677">Repeat</keyword>
<evidence type="ECO:0000256" key="9">
    <source>
        <dbReference type="ARBA" id="ARBA00023273"/>
    </source>
</evidence>
<dbReference type="SMART" id="SM00365">
    <property type="entry name" value="LRR_SD22"/>
    <property type="match status" value="4"/>
</dbReference>